<organism evidence="1 3">
    <name type="scientific">Campylobacter hyointestinalis subsp. hyointestinalis</name>
    <dbReference type="NCBI Taxonomy" id="91352"/>
    <lineage>
        <taxon>Bacteria</taxon>
        <taxon>Pseudomonadati</taxon>
        <taxon>Campylobacterota</taxon>
        <taxon>Epsilonproteobacteria</taxon>
        <taxon>Campylobacterales</taxon>
        <taxon>Campylobacteraceae</taxon>
        <taxon>Campylobacter</taxon>
    </lineage>
</organism>
<evidence type="ECO:0000313" key="4">
    <source>
        <dbReference type="Proteomes" id="UP000052257"/>
    </source>
</evidence>
<dbReference type="AlphaFoldDB" id="A0A0S4R2B4"/>
<accession>A0A0S4R2B4</accession>
<evidence type="ECO:0000313" key="2">
    <source>
        <dbReference type="EMBL" id="CUU74848.1"/>
    </source>
</evidence>
<dbReference type="EMBL" id="FAUW01000002">
    <property type="protein sequence ID" value="CUU74848.1"/>
    <property type="molecule type" value="Genomic_DNA"/>
</dbReference>
<dbReference type="GeneID" id="29472950"/>
<reference evidence="3 4" key="1">
    <citation type="submission" date="2015-11" db="EMBL/GenBank/DDBJ databases">
        <authorList>
            <consortium name="Pathogen Informatics"/>
        </authorList>
    </citation>
    <scope>NUCLEOTIDE SEQUENCE [LARGE SCALE GENOMIC DNA]</scope>
    <source>
        <strain evidence="1 3">006A-0059</strain>
        <strain evidence="2 4">006A-0191</strain>
    </source>
</reference>
<dbReference type="Proteomes" id="UP000052257">
    <property type="component" value="Unassembled WGS sequence"/>
</dbReference>
<sequence length="205" mass="23825">MIKICLLMIFFISNIFSFDDIIKQNGNAISINPFKTDTYIENQWIKSEDVSLLSPNLNLDKNGANLNNIDILSINSLSFENRYLSGIKLNLDSKLDKNENKKDYIANNDLSLQYQTSIVDFIIKTQLNANYNLKEQEAVLYPNLDISREILYNTKFGTIIKSKNDEQEISPYIDWSLNKNLNLNIMYSKPNDESQNTYMNFTIKY</sequence>
<dbReference type="EMBL" id="FAVB01000001">
    <property type="protein sequence ID" value="CUU74702.1"/>
    <property type="molecule type" value="Genomic_DNA"/>
</dbReference>
<accession>A0A9W5AP01</accession>
<evidence type="ECO:0008006" key="5">
    <source>
        <dbReference type="Google" id="ProtNLM"/>
    </source>
</evidence>
<name>A0A0S4R2B4_CAMHY</name>
<evidence type="ECO:0000313" key="1">
    <source>
        <dbReference type="EMBL" id="CUU74702.1"/>
    </source>
</evidence>
<protein>
    <recommendedName>
        <fullName evidence="5">DUF481 domain-containing protein</fullName>
    </recommendedName>
</protein>
<proteinExistence type="predicted"/>
<gene>
    <name evidence="1" type="ORF">ERS686654_00637</name>
    <name evidence="2" type="ORF">ERS739220_00585</name>
</gene>
<comment type="caution">
    <text evidence="1">The sequence shown here is derived from an EMBL/GenBank/DDBJ whole genome shotgun (WGS) entry which is preliminary data.</text>
</comment>
<dbReference type="Proteomes" id="UP000052237">
    <property type="component" value="Unassembled WGS sequence"/>
</dbReference>
<evidence type="ECO:0000313" key="3">
    <source>
        <dbReference type="Proteomes" id="UP000052237"/>
    </source>
</evidence>
<dbReference type="RefSeq" id="WP_059427161.1">
    <property type="nucleotide sequence ID" value="NZ_FAUT01000001.1"/>
</dbReference>
<keyword evidence="3" id="KW-1185">Reference proteome</keyword>